<dbReference type="InterPro" id="IPR011761">
    <property type="entry name" value="ATP-grasp"/>
</dbReference>
<dbReference type="Proteomes" id="UP000295293">
    <property type="component" value="Unassembled WGS sequence"/>
</dbReference>
<evidence type="ECO:0000313" key="7">
    <source>
        <dbReference type="Proteomes" id="UP000295293"/>
    </source>
</evidence>
<dbReference type="InterPro" id="IPR052032">
    <property type="entry name" value="ATP-dep_AA_Ligase"/>
</dbReference>
<evidence type="ECO:0000313" key="6">
    <source>
        <dbReference type="EMBL" id="TDR38507.1"/>
    </source>
</evidence>
<dbReference type="SUPFAM" id="SSF56059">
    <property type="entry name" value="Glutathione synthetase ATP-binding domain-like"/>
    <property type="match status" value="1"/>
</dbReference>
<reference evidence="6 7" key="1">
    <citation type="submission" date="2019-03" db="EMBL/GenBank/DDBJ databases">
        <title>Genomic Encyclopedia of Type Strains, Phase IV (KMG-IV): sequencing the most valuable type-strain genomes for metagenomic binning, comparative biology and taxonomic classification.</title>
        <authorList>
            <person name="Goeker M."/>
        </authorList>
    </citation>
    <scope>NUCLEOTIDE SEQUENCE [LARGE SCALE GENOMIC DNA]</scope>
    <source>
        <strain evidence="6 7">DSM 21667</strain>
    </source>
</reference>
<gene>
    <name evidence="6" type="ORF">DFR29_1208</name>
</gene>
<keyword evidence="7" id="KW-1185">Reference proteome</keyword>
<dbReference type="RefSeq" id="WP_166654319.1">
    <property type="nucleotide sequence ID" value="NZ_SNZH01000020.1"/>
</dbReference>
<proteinExistence type="predicted"/>
<dbReference type="Pfam" id="PF13535">
    <property type="entry name" value="ATP-grasp_4"/>
    <property type="match status" value="1"/>
</dbReference>
<protein>
    <submittedName>
        <fullName evidence="6">ATP-grasp domain-containing protein</fullName>
    </submittedName>
</protein>
<keyword evidence="1" id="KW-0436">Ligase</keyword>
<feature type="domain" description="ATP-grasp" evidence="5">
    <location>
        <begin position="115"/>
        <end position="297"/>
    </location>
</feature>
<dbReference type="Gene3D" id="3.30.470.20">
    <property type="entry name" value="ATP-grasp fold, B domain"/>
    <property type="match status" value="1"/>
</dbReference>
<dbReference type="EMBL" id="SNZH01000020">
    <property type="protein sequence ID" value="TDR38507.1"/>
    <property type="molecule type" value="Genomic_DNA"/>
</dbReference>
<keyword evidence="3 4" id="KW-0067">ATP-binding</keyword>
<dbReference type="PANTHER" id="PTHR43585:SF2">
    <property type="entry name" value="ATP-GRASP ENZYME FSQD"/>
    <property type="match status" value="1"/>
</dbReference>
<evidence type="ECO:0000256" key="3">
    <source>
        <dbReference type="ARBA" id="ARBA00022840"/>
    </source>
</evidence>
<dbReference type="PROSITE" id="PS50975">
    <property type="entry name" value="ATP_GRASP"/>
    <property type="match status" value="1"/>
</dbReference>
<sequence length="406" mass="45761">MKILFLNIWADWPSNRLYLNNEEHEIWYVCNPSGLKYVKNYLAADEIAGLTLPTSEDPRELMQLLQGVYQQFPFERVVAVDERTVLPAAYIRQAFNIPGPRPAEVDAFRSKRTMKEWLAPRGVRVIRDLDQAELEAGPFIPCVIKCPDGTASGGVYLCHTRAEYEAHRHELADGAMLEEFVEGEIFHVDGAYNSEGVVSIPHAYINTCFDHYVLGLPVGSVGVDDPVLKQRLVAFTHDIIAALPLREGVYHLEIIRTPKDELVFLEIGGRVGGGEVYRNFTDVYNFDLLEFHIASQLGQSPKLRKVRENTVGGWLMINSVEHVPGIFTGIRYEPLSDDNCAYSLWHPRLGHKYEQRERMSLKYSFRGDTSAQVRASVIEMMEKVSLDSVPQSEPAVVPAAAVEEVA</sequence>
<dbReference type="AlphaFoldDB" id="A0A4R6YM82"/>
<dbReference type="PANTHER" id="PTHR43585">
    <property type="entry name" value="FUMIPYRROLE BIOSYNTHESIS PROTEIN C"/>
    <property type="match status" value="1"/>
</dbReference>
<dbReference type="GO" id="GO:0016874">
    <property type="term" value="F:ligase activity"/>
    <property type="evidence" value="ECO:0007669"/>
    <property type="project" value="UniProtKB-KW"/>
</dbReference>
<comment type="caution">
    <text evidence="6">The sequence shown here is derived from an EMBL/GenBank/DDBJ whole genome shotgun (WGS) entry which is preliminary data.</text>
</comment>
<evidence type="ECO:0000256" key="1">
    <source>
        <dbReference type="ARBA" id="ARBA00022598"/>
    </source>
</evidence>
<accession>A0A4R6YM82</accession>
<dbReference type="GO" id="GO:0046872">
    <property type="term" value="F:metal ion binding"/>
    <property type="evidence" value="ECO:0007669"/>
    <property type="project" value="InterPro"/>
</dbReference>
<keyword evidence="2 4" id="KW-0547">Nucleotide-binding</keyword>
<dbReference type="GO" id="GO:0005524">
    <property type="term" value="F:ATP binding"/>
    <property type="evidence" value="ECO:0007669"/>
    <property type="project" value="UniProtKB-UniRule"/>
</dbReference>
<evidence type="ECO:0000256" key="2">
    <source>
        <dbReference type="ARBA" id="ARBA00022741"/>
    </source>
</evidence>
<dbReference type="Gene3D" id="3.40.50.20">
    <property type="match status" value="1"/>
</dbReference>
<name>A0A4R6YM82_9GAMM</name>
<evidence type="ECO:0000259" key="5">
    <source>
        <dbReference type="PROSITE" id="PS50975"/>
    </source>
</evidence>
<organism evidence="6 7">
    <name type="scientific">Tahibacter aquaticus</name>
    <dbReference type="NCBI Taxonomy" id="520092"/>
    <lineage>
        <taxon>Bacteria</taxon>
        <taxon>Pseudomonadati</taxon>
        <taxon>Pseudomonadota</taxon>
        <taxon>Gammaproteobacteria</taxon>
        <taxon>Lysobacterales</taxon>
        <taxon>Rhodanobacteraceae</taxon>
        <taxon>Tahibacter</taxon>
    </lineage>
</organism>
<evidence type="ECO:0000256" key="4">
    <source>
        <dbReference type="PROSITE-ProRule" id="PRU00409"/>
    </source>
</evidence>